<dbReference type="InterPro" id="IPR008984">
    <property type="entry name" value="SMAD_FHA_dom_sf"/>
</dbReference>
<proteinExistence type="predicted"/>
<evidence type="ECO:0000313" key="3">
    <source>
        <dbReference type="EMBL" id="MBD2183300.1"/>
    </source>
</evidence>
<name>A0A926VGJ6_9CYAN</name>
<reference evidence="3" key="1">
    <citation type="journal article" date="2015" name="ISME J.">
        <title>Draft Genome Sequence of Streptomyces incarnatus NRRL8089, which Produces the Nucleoside Antibiotic Sinefungin.</title>
        <authorList>
            <person name="Oshima K."/>
            <person name="Hattori M."/>
            <person name="Shimizu H."/>
            <person name="Fukuda K."/>
            <person name="Nemoto M."/>
            <person name="Inagaki K."/>
            <person name="Tamura T."/>
        </authorList>
    </citation>
    <scope>NUCLEOTIDE SEQUENCE</scope>
    <source>
        <strain evidence="3">FACHB-1375</strain>
    </source>
</reference>
<dbReference type="PROSITE" id="PS50006">
    <property type="entry name" value="FHA_DOMAIN"/>
    <property type="match status" value="1"/>
</dbReference>
<dbReference type="Pfam" id="PF00498">
    <property type="entry name" value="FHA"/>
    <property type="match status" value="1"/>
</dbReference>
<dbReference type="EMBL" id="JACJPW010000052">
    <property type="protein sequence ID" value="MBD2183300.1"/>
    <property type="molecule type" value="Genomic_DNA"/>
</dbReference>
<organism evidence="3 4">
    <name type="scientific">Aerosakkonema funiforme FACHB-1375</name>
    <dbReference type="NCBI Taxonomy" id="2949571"/>
    <lineage>
        <taxon>Bacteria</taxon>
        <taxon>Bacillati</taxon>
        <taxon>Cyanobacteriota</taxon>
        <taxon>Cyanophyceae</taxon>
        <taxon>Oscillatoriophycideae</taxon>
        <taxon>Aerosakkonematales</taxon>
        <taxon>Aerosakkonemataceae</taxon>
        <taxon>Aerosakkonema</taxon>
    </lineage>
</organism>
<feature type="region of interest" description="Disordered" evidence="1">
    <location>
        <begin position="91"/>
        <end position="150"/>
    </location>
</feature>
<dbReference type="AlphaFoldDB" id="A0A926VGJ6"/>
<dbReference type="InterPro" id="IPR000253">
    <property type="entry name" value="FHA_dom"/>
</dbReference>
<keyword evidence="4" id="KW-1185">Reference proteome</keyword>
<evidence type="ECO:0000313" key="4">
    <source>
        <dbReference type="Proteomes" id="UP000641646"/>
    </source>
</evidence>
<comment type="caution">
    <text evidence="3">The sequence shown here is derived from an EMBL/GenBank/DDBJ whole genome shotgun (WGS) entry which is preliminary data.</text>
</comment>
<dbReference type="SUPFAM" id="SSF49879">
    <property type="entry name" value="SMAD/FHA domain"/>
    <property type="match status" value="1"/>
</dbReference>
<evidence type="ECO:0000259" key="2">
    <source>
        <dbReference type="PROSITE" id="PS50006"/>
    </source>
</evidence>
<dbReference type="Gene3D" id="2.60.200.20">
    <property type="match status" value="1"/>
</dbReference>
<dbReference type="Proteomes" id="UP000641646">
    <property type="component" value="Unassembled WGS sequence"/>
</dbReference>
<sequence>MIVCPNCNHQNPDGAVQCEACYTPLPATTNCPNCGATVQTDASFCGQCGFNLQATNSVKGEEQTAAPGTVAAAPTQQVSVPDLIEPDPLIEPLPLQMSSPAPVPQNPGIEATAGETPPAPPPAVGSEQAQAASPAKSAPYPTSQTRLQQQTAKLLHLQTKTDIELPQNLPIVHIGKPNDQIPPDIDVSGFPNSEVVSRIHADIRIEGDAYYIEDVGSSNGTYINHTPLPRGNRHRLRSGDRIALGKGDLVTFLFQIS</sequence>
<feature type="compositionally biased region" description="Polar residues" evidence="1">
    <location>
        <begin position="140"/>
        <end position="150"/>
    </location>
</feature>
<dbReference type="CDD" id="cd00060">
    <property type="entry name" value="FHA"/>
    <property type="match status" value="1"/>
</dbReference>
<accession>A0A926VGJ6</accession>
<protein>
    <submittedName>
        <fullName evidence="3">FHA domain-containing protein</fullName>
    </submittedName>
</protein>
<feature type="domain" description="FHA" evidence="2">
    <location>
        <begin position="172"/>
        <end position="228"/>
    </location>
</feature>
<dbReference type="Pfam" id="PF12773">
    <property type="entry name" value="DZR"/>
    <property type="match status" value="1"/>
</dbReference>
<dbReference type="SMART" id="SM00240">
    <property type="entry name" value="FHA"/>
    <property type="match status" value="1"/>
</dbReference>
<gene>
    <name evidence="3" type="ORF">H6G03_19915</name>
</gene>
<dbReference type="InterPro" id="IPR025874">
    <property type="entry name" value="DZR"/>
</dbReference>
<dbReference type="RefSeq" id="WP_190467438.1">
    <property type="nucleotide sequence ID" value="NZ_JACJPW010000052.1"/>
</dbReference>
<evidence type="ECO:0000256" key="1">
    <source>
        <dbReference type="SAM" id="MobiDB-lite"/>
    </source>
</evidence>
<reference evidence="3" key="2">
    <citation type="submission" date="2020-08" db="EMBL/GenBank/DDBJ databases">
        <authorList>
            <person name="Chen M."/>
            <person name="Teng W."/>
            <person name="Zhao L."/>
            <person name="Hu C."/>
            <person name="Zhou Y."/>
            <person name="Han B."/>
            <person name="Song L."/>
            <person name="Shu W."/>
        </authorList>
    </citation>
    <scope>NUCLEOTIDE SEQUENCE</scope>
    <source>
        <strain evidence="3">FACHB-1375</strain>
    </source>
</reference>
<feature type="compositionally biased region" description="Low complexity" evidence="1">
    <location>
        <begin position="128"/>
        <end position="139"/>
    </location>
</feature>